<evidence type="ECO:0000256" key="9">
    <source>
        <dbReference type="ARBA" id="ARBA00022989"/>
    </source>
</evidence>
<dbReference type="GO" id="GO:0140359">
    <property type="term" value="F:ABC-type transporter activity"/>
    <property type="evidence" value="ECO:0007669"/>
    <property type="project" value="InterPro"/>
</dbReference>
<dbReference type="Pfam" id="PF00664">
    <property type="entry name" value="ABC_membrane"/>
    <property type="match status" value="1"/>
</dbReference>
<comment type="caution">
    <text evidence="15">The sequence shown here is derived from an EMBL/GenBank/DDBJ whole genome shotgun (WGS) entry which is preliminary data.</text>
</comment>
<protein>
    <recommendedName>
        <fullName evidence="17">ABC transporter domain-containing protein</fullName>
    </recommendedName>
</protein>
<feature type="domain" description="ABC transporter" evidence="13">
    <location>
        <begin position="59"/>
        <end position="292"/>
    </location>
</feature>
<dbReference type="SUPFAM" id="SSF90123">
    <property type="entry name" value="ABC transporter transmembrane region"/>
    <property type="match status" value="2"/>
</dbReference>
<dbReference type="Pfam" id="PF00005">
    <property type="entry name" value="ABC_tran"/>
    <property type="match status" value="2"/>
</dbReference>
<evidence type="ECO:0000256" key="7">
    <source>
        <dbReference type="ARBA" id="ARBA00022741"/>
    </source>
</evidence>
<evidence type="ECO:0000256" key="12">
    <source>
        <dbReference type="SAM" id="Phobius"/>
    </source>
</evidence>
<evidence type="ECO:0000256" key="10">
    <source>
        <dbReference type="ARBA" id="ARBA00023136"/>
    </source>
</evidence>
<evidence type="ECO:0000256" key="3">
    <source>
        <dbReference type="ARBA" id="ARBA00022448"/>
    </source>
</evidence>
<reference evidence="15 16" key="1">
    <citation type="submission" date="2019-08" db="EMBL/GenBank/DDBJ databases">
        <title>The genome sequence of a newly discovered highly antifungal drug resistant Aspergillus species, Aspergillus tanneri NIH 1004.</title>
        <authorList>
            <person name="Mounaud S."/>
            <person name="Singh I."/>
            <person name="Joardar V."/>
            <person name="Pakala S."/>
            <person name="Pakala S."/>
            <person name="Venepally P."/>
            <person name="Chung J.K."/>
            <person name="Losada L."/>
            <person name="Nierman W.C."/>
        </authorList>
    </citation>
    <scope>NUCLEOTIDE SEQUENCE [LARGE SCALE GENOMIC DNA]</scope>
    <source>
        <strain evidence="15 16">NIH1004</strain>
    </source>
</reference>
<evidence type="ECO:0000256" key="8">
    <source>
        <dbReference type="ARBA" id="ARBA00022840"/>
    </source>
</evidence>
<organism evidence="15 16">
    <name type="scientific">Aspergillus tanneri</name>
    <dbReference type="NCBI Taxonomy" id="1220188"/>
    <lineage>
        <taxon>Eukaryota</taxon>
        <taxon>Fungi</taxon>
        <taxon>Dikarya</taxon>
        <taxon>Ascomycota</taxon>
        <taxon>Pezizomycotina</taxon>
        <taxon>Eurotiomycetes</taxon>
        <taxon>Eurotiomycetidae</taxon>
        <taxon>Eurotiales</taxon>
        <taxon>Aspergillaceae</taxon>
        <taxon>Aspergillus</taxon>
        <taxon>Aspergillus subgen. Circumdati</taxon>
    </lineage>
</organism>
<feature type="transmembrane region" description="Helical" evidence="12">
    <location>
        <begin position="550"/>
        <end position="569"/>
    </location>
</feature>
<feature type="domain" description="ABC transporter" evidence="13">
    <location>
        <begin position="640"/>
        <end position="856"/>
    </location>
</feature>
<keyword evidence="6" id="KW-0677">Repeat</keyword>
<dbReference type="FunFam" id="1.20.1560.10:FF:000013">
    <property type="entry name" value="ABC transporter C family member 2"/>
    <property type="match status" value="1"/>
</dbReference>
<dbReference type="Gene3D" id="1.20.1560.10">
    <property type="entry name" value="ABC transporter type 1, transmembrane domain"/>
    <property type="match status" value="2"/>
</dbReference>
<dbReference type="SUPFAM" id="SSF52540">
    <property type="entry name" value="P-loop containing nucleoside triphosphate hydrolases"/>
    <property type="match status" value="2"/>
</dbReference>
<comment type="similarity">
    <text evidence="2">Belongs to the ABC transporter superfamily. ABCC family. Conjugate transporter (TC 3.A.1.208) subfamily.</text>
</comment>
<keyword evidence="4" id="KW-1003">Cell membrane</keyword>
<dbReference type="GO" id="GO:0016887">
    <property type="term" value="F:ATP hydrolysis activity"/>
    <property type="evidence" value="ECO:0007669"/>
    <property type="project" value="InterPro"/>
</dbReference>
<name>A0A5M9MVQ5_9EURO</name>
<dbReference type="InterPro" id="IPR003439">
    <property type="entry name" value="ABC_transporter-like_ATP-bd"/>
</dbReference>
<dbReference type="EMBL" id="QUQM01000001">
    <property type="protein sequence ID" value="KAA8650968.1"/>
    <property type="molecule type" value="Genomic_DNA"/>
</dbReference>
<dbReference type="InterPro" id="IPR036640">
    <property type="entry name" value="ABC1_TM_sf"/>
</dbReference>
<keyword evidence="11" id="KW-0325">Glycoprotein</keyword>
<dbReference type="GO" id="GO:0005886">
    <property type="term" value="C:plasma membrane"/>
    <property type="evidence" value="ECO:0007669"/>
    <property type="project" value="UniProtKB-SubCell"/>
</dbReference>
<dbReference type="CDD" id="cd18604">
    <property type="entry name" value="ABC_6TM_VMR1_D2_like"/>
    <property type="match status" value="1"/>
</dbReference>
<evidence type="ECO:0000256" key="5">
    <source>
        <dbReference type="ARBA" id="ARBA00022692"/>
    </source>
</evidence>
<proteinExistence type="inferred from homology"/>
<evidence type="ECO:0000256" key="4">
    <source>
        <dbReference type="ARBA" id="ARBA00022475"/>
    </source>
</evidence>
<evidence type="ECO:0000256" key="1">
    <source>
        <dbReference type="ARBA" id="ARBA00004651"/>
    </source>
</evidence>
<dbReference type="InterPro" id="IPR011527">
    <property type="entry name" value="ABC1_TM_dom"/>
</dbReference>
<dbReference type="VEuPathDB" id="FungiDB:EYZ11_003182"/>
<keyword evidence="9 12" id="KW-1133">Transmembrane helix</keyword>
<evidence type="ECO:0000256" key="6">
    <source>
        <dbReference type="ARBA" id="ARBA00022737"/>
    </source>
</evidence>
<keyword evidence="5 12" id="KW-0812">Transmembrane</keyword>
<dbReference type="FunFam" id="3.40.50.300:FF:002145">
    <property type="entry name" value="ABC transporter (MsbA subfamily)"/>
    <property type="match status" value="1"/>
</dbReference>
<evidence type="ECO:0000313" key="16">
    <source>
        <dbReference type="Proteomes" id="UP000324241"/>
    </source>
</evidence>
<keyword evidence="7" id="KW-0547">Nucleotide-binding</keyword>
<evidence type="ECO:0008006" key="17">
    <source>
        <dbReference type="Google" id="ProtNLM"/>
    </source>
</evidence>
<keyword evidence="3" id="KW-0813">Transport</keyword>
<sequence length="879" mass="99307">MFAGSAVAFVRAAISITEHLVLEAWLLFATWVVLLAQYVMIAVEPLHTPQCSAAENALMRARNTKIGVMTEVLQGIRQVKFAGLERKWEAKINQLRNNELQAQQTSFNWQVIYVTLHLLGPRCGRWVLDNMMVYVAQTPWIEAGTVRDNILYGLPFEPKRYWDVMRACALVHDIDDFEERDMTDIGPGGINLSGGQRTRISLARTIYSRAGILLLDDIFSAVDVHTAQHLFDHALTGELAKGRTRILVTHHVGLCIAKADYMIRLDNGRDEDVSITRDEGHAQHSQTQEQGTRNMKTAGLYFRKHIAHPPYDTALQHNGQSQVITKPTNSERYRKFVPDETREQGASMFWWVSIWTKNDSDVWFYLRNYFGLAIAACLLGTLRTYVALAISLRSSKSLFRQLLYVLLRTPLQWADAVPIGCLLNRFTADFYLMDSRLGFDFMGFLSAGMDCICVIMGAVLVRPILIPFAMLLIYATFWYTRLYLSAAREVKRLECIARSPIYQQFSSAFQGIVTIRAYRRTYYYMAVHTKIDRHAQAVWHLCLFNQWFTFWVNALGALFSTATAFAVIWRNNITGSIAGFAMVFTNHLCFALISLSRTYATLEMDMNGIERILEYSNLPMEGGMGDTAPLSWPTDGRIVVKDLTVGYSQDLPPVLCNVSFHVEPRQRIGIVGRTGAGKSSLALTLFRFLEASGMFTQSISNYTSKPSPVFRNVRSNLDPFGELGEDVLLHSLEQVHWSAKGVTSLSMLHTAVSNGGSNLSHGQRQLLCLDRALLSKPAVLILDEATSAVDKETDELIQQSIRSCCNDTTLLVIAHRIQTIVDFDRILVLDNGKVVEFGPPAELIKRDNGFFRHMVENDVCQKHLEKDIHERSVAYEMTS</sequence>
<dbReference type="InterPro" id="IPR050173">
    <property type="entry name" value="ABC_transporter_C-like"/>
</dbReference>
<dbReference type="PANTHER" id="PTHR24223:SF456">
    <property type="entry name" value="MULTIDRUG RESISTANCE-ASSOCIATED PROTEIN LETHAL(2)03659"/>
    <property type="match status" value="1"/>
</dbReference>
<dbReference type="PANTHER" id="PTHR24223">
    <property type="entry name" value="ATP-BINDING CASSETTE SUB-FAMILY C"/>
    <property type="match status" value="1"/>
</dbReference>
<evidence type="ECO:0000256" key="11">
    <source>
        <dbReference type="ARBA" id="ARBA00023180"/>
    </source>
</evidence>
<dbReference type="GO" id="GO:0005524">
    <property type="term" value="F:ATP binding"/>
    <property type="evidence" value="ECO:0007669"/>
    <property type="project" value="UniProtKB-KW"/>
</dbReference>
<feature type="transmembrane region" description="Helical" evidence="12">
    <location>
        <begin position="575"/>
        <end position="595"/>
    </location>
</feature>
<keyword evidence="10 12" id="KW-0472">Membrane</keyword>
<evidence type="ECO:0000256" key="2">
    <source>
        <dbReference type="ARBA" id="ARBA00009726"/>
    </source>
</evidence>
<evidence type="ECO:0000313" key="15">
    <source>
        <dbReference type="EMBL" id="KAA8650968.1"/>
    </source>
</evidence>
<accession>A0A5M9MVQ5</accession>
<dbReference type="VEuPathDB" id="FungiDB:EYZ11_009866"/>
<feature type="transmembrane region" description="Helical" evidence="12">
    <location>
        <begin position="464"/>
        <end position="484"/>
    </location>
</feature>
<dbReference type="PROSITE" id="PS50893">
    <property type="entry name" value="ABC_TRANSPORTER_2"/>
    <property type="match status" value="2"/>
</dbReference>
<dbReference type="RefSeq" id="XP_033430329.1">
    <property type="nucleotide sequence ID" value="XM_033568334.1"/>
</dbReference>
<feature type="transmembrane region" description="Helical" evidence="12">
    <location>
        <begin position="25"/>
        <end position="43"/>
    </location>
</feature>
<dbReference type="Gene3D" id="3.40.50.300">
    <property type="entry name" value="P-loop containing nucleotide triphosphate hydrolases"/>
    <property type="match status" value="2"/>
</dbReference>
<dbReference type="GO" id="GO:0005737">
    <property type="term" value="C:cytoplasm"/>
    <property type="evidence" value="ECO:0007669"/>
    <property type="project" value="UniProtKB-ARBA"/>
</dbReference>
<evidence type="ECO:0000259" key="14">
    <source>
        <dbReference type="PROSITE" id="PS50929"/>
    </source>
</evidence>
<dbReference type="SMART" id="SM00382">
    <property type="entry name" value="AAA"/>
    <property type="match status" value="1"/>
</dbReference>
<dbReference type="CDD" id="cd03244">
    <property type="entry name" value="ABCC_MRP_domain2"/>
    <property type="match status" value="1"/>
</dbReference>
<dbReference type="Proteomes" id="UP000324241">
    <property type="component" value="Unassembled WGS sequence"/>
</dbReference>
<dbReference type="InterPro" id="IPR017871">
    <property type="entry name" value="ABC_transporter-like_CS"/>
</dbReference>
<dbReference type="InterPro" id="IPR003593">
    <property type="entry name" value="AAA+_ATPase"/>
</dbReference>
<gene>
    <name evidence="15" type="ORF">ATNIH1004_003659</name>
</gene>
<comment type="subcellular location">
    <subcellularLocation>
        <location evidence="1">Cell membrane</location>
        <topology evidence="1">Multi-pass membrane protein</topology>
    </subcellularLocation>
</comment>
<feature type="transmembrane region" description="Helical" evidence="12">
    <location>
        <begin position="369"/>
        <end position="390"/>
    </location>
</feature>
<dbReference type="AlphaFoldDB" id="A0A5M9MVQ5"/>
<feature type="domain" description="ABC transmembrane type-1" evidence="14">
    <location>
        <begin position="354"/>
        <end position="604"/>
    </location>
</feature>
<evidence type="ECO:0000259" key="13">
    <source>
        <dbReference type="PROSITE" id="PS50893"/>
    </source>
</evidence>
<feature type="transmembrane region" description="Helical" evidence="12">
    <location>
        <begin position="439"/>
        <end position="458"/>
    </location>
</feature>
<keyword evidence="8" id="KW-0067">ATP-binding</keyword>
<dbReference type="PROSITE" id="PS50929">
    <property type="entry name" value="ABC_TM1F"/>
    <property type="match status" value="1"/>
</dbReference>
<dbReference type="InterPro" id="IPR027417">
    <property type="entry name" value="P-loop_NTPase"/>
</dbReference>
<dbReference type="PROSITE" id="PS00211">
    <property type="entry name" value="ABC_TRANSPORTER_1"/>
    <property type="match status" value="1"/>
</dbReference>
<dbReference type="GeneID" id="54326361"/>
<dbReference type="OrthoDB" id="6500128at2759"/>